<accession>A0A2S3W281</accession>
<evidence type="ECO:0000256" key="3">
    <source>
        <dbReference type="ARBA" id="ARBA00022676"/>
    </source>
</evidence>
<protein>
    <recommendedName>
        <fullName evidence="10">Glycosyltransferase RgtA/B/C/D-like domain-containing protein</fullName>
    </recommendedName>
</protein>
<dbReference type="GO" id="GO:0005886">
    <property type="term" value="C:plasma membrane"/>
    <property type="evidence" value="ECO:0007669"/>
    <property type="project" value="UniProtKB-SubCell"/>
</dbReference>
<dbReference type="EMBL" id="POTC01000014">
    <property type="protein sequence ID" value="POF62937.1"/>
    <property type="molecule type" value="Genomic_DNA"/>
</dbReference>
<feature type="transmembrane region" description="Helical" evidence="9">
    <location>
        <begin position="110"/>
        <end position="131"/>
    </location>
</feature>
<evidence type="ECO:0000313" key="11">
    <source>
        <dbReference type="EMBL" id="POF62937.1"/>
    </source>
</evidence>
<evidence type="ECO:0000256" key="7">
    <source>
        <dbReference type="ARBA" id="ARBA00023136"/>
    </source>
</evidence>
<feature type="transmembrane region" description="Helical" evidence="9">
    <location>
        <begin position="310"/>
        <end position="328"/>
    </location>
</feature>
<feature type="transmembrane region" description="Helical" evidence="9">
    <location>
        <begin position="287"/>
        <end position="304"/>
    </location>
</feature>
<proteinExistence type="predicted"/>
<feature type="transmembrane region" description="Helical" evidence="9">
    <location>
        <begin position="203"/>
        <end position="223"/>
    </location>
</feature>
<reference evidence="11 12" key="1">
    <citation type="submission" date="2018-01" db="EMBL/GenBank/DDBJ databases">
        <title>Draft Genome Sequence of Komagataeibacter maltaceti LMG 1529, a Vinegar Producing Acetic Acid Bacterium Isolated from Malt Vinegar Brewery Acetifiers.</title>
        <authorList>
            <person name="Zhang Q."/>
            <person name="Hollensteiner J."/>
            <person name="Poehlein A."/>
            <person name="Daniel R."/>
        </authorList>
    </citation>
    <scope>NUCLEOTIDE SEQUENCE [LARGE SCALE GENOMIC DNA]</scope>
    <source>
        <strain evidence="11 12">LMG 1529</strain>
    </source>
</reference>
<feature type="domain" description="Glycosyltransferase RgtA/B/C/D-like" evidence="10">
    <location>
        <begin position="51"/>
        <end position="221"/>
    </location>
</feature>
<dbReference type="PANTHER" id="PTHR33908:SF11">
    <property type="entry name" value="MEMBRANE PROTEIN"/>
    <property type="match status" value="1"/>
</dbReference>
<dbReference type="PANTHER" id="PTHR33908">
    <property type="entry name" value="MANNOSYLTRANSFERASE YKCB-RELATED"/>
    <property type="match status" value="1"/>
</dbReference>
<keyword evidence="12" id="KW-1185">Reference proteome</keyword>
<evidence type="ECO:0000256" key="2">
    <source>
        <dbReference type="ARBA" id="ARBA00022475"/>
    </source>
</evidence>
<dbReference type="GO" id="GO:0009103">
    <property type="term" value="P:lipopolysaccharide biosynthetic process"/>
    <property type="evidence" value="ECO:0007669"/>
    <property type="project" value="UniProtKB-ARBA"/>
</dbReference>
<feature type="region of interest" description="Disordered" evidence="8">
    <location>
        <begin position="495"/>
        <end position="532"/>
    </location>
</feature>
<gene>
    <name evidence="11" type="ORF">KMAL_14370</name>
</gene>
<evidence type="ECO:0000256" key="8">
    <source>
        <dbReference type="SAM" id="MobiDB-lite"/>
    </source>
</evidence>
<dbReference type="Pfam" id="PF13231">
    <property type="entry name" value="PMT_2"/>
    <property type="match status" value="1"/>
</dbReference>
<organism evidence="11 12">
    <name type="scientific">Novacetimonas maltaceti</name>
    <dbReference type="NCBI Taxonomy" id="1203393"/>
    <lineage>
        <taxon>Bacteria</taxon>
        <taxon>Pseudomonadati</taxon>
        <taxon>Pseudomonadota</taxon>
        <taxon>Alphaproteobacteria</taxon>
        <taxon>Acetobacterales</taxon>
        <taxon>Acetobacteraceae</taxon>
        <taxon>Novacetimonas</taxon>
    </lineage>
</organism>
<keyword evidence="3" id="KW-0328">Glycosyltransferase</keyword>
<feature type="transmembrane region" description="Helical" evidence="9">
    <location>
        <begin position="12"/>
        <end position="30"/>
    </location>
</feature>
<feature type="transmembrane region" description="Helical" evidence="9">
    <location>
        <begin position="138"/>
        <end position="154"/>
    </location>
</feature>
<name>A0A2S3W281_9PROT</name>
<evidence type="ECO:0000259" key="10">
    <source>
        <dbReference type="Pfam" id="PF13231"/>
    </source>
</evidence>
<evidence type="ECO:0000256" key="6">
    <source>
        <dbReference type="ARBA" id="ARBA00022989"/>
    </source>
</evidence>
<keyword evidence="7 9" id="KW-0472">Membrane</keyword>
<feature type="transmembrane region" description="Helical" evidence="9">
    <location>
        <begin position="160"/>
        <end position="191"/>
    </location>
</feature>
<dbReference type="GO" id="GO:0016763">
    <property type="term" value="F:pentosyltransferase activity"/>
    <property type="evidence" value="ECO:0007669"/>
    <property type="project" value="TreeGrafter"/>
</dbReference>
<evidence type="ECO:0000256" key="4">
    <source>
        <dbReference type="ARBA" id="ARBA00022679"/>
    </source>
</evidence>
<dbReference type="Proteomes" id="UP000237344">
    <property type="component" value="Unassembled WGS sequence"/>
</dbReference>
<keyword evidence="4" id="KW-0808">Transferase</keyword>
<keyword evidence="2" id="KW-1003">Cell membrane</keyword>
<feature type="transmembrane region" description="Helical" evidence="9">
    <location>
        <begin position="72"/>
        <end position="90"/>
    </location>
</feature>
<sequence length="532" mass="57377">MENPVTSLRSWCWLLVVTLCLRLVLGWYLPVSPDEAYYWVWAHAPAMGYLDHPPMVAVWIRAGCALFGDGGAGIRWIGTVAAMAAIPFLAQAVRDFHAPAPEAPGEAARVAGIRGVALLQATLAMGVNAVVMTPDTPLLFFTTLMLWAVGRLMATGRACWWLVCGAALGLAFDSKYTAVLPGAGIVAWLVLHRTGRAWLRRPAPWAGALVAVAVISPVIWWNATHHWASLLRQGGRVGDWHAGRALGFLGELVGGQVGLATPGIFVLFMAGAVLVARNARRVPAQGVLLWMMLVPTAVFVTHALGDRVQANWPVIIYPLLAVAAAQVAWKGWKPAVMLGGGMCALVFIQAAFEPLSLSAHTDVMLRQVGGWPELAQEVEGRAMPGDFVTACDYGTASELALYLPRRVVVAMEPRWALFNLPHEIRGEGLMLCNPRRTFDRRYFASVEPVGSVTRHGRIRDAERLDVYRVRMNDPVPPDLRPEVAVLSRTLMAVTRASGPQDRTQAAPSAPSCGTACSAPEGPDDGQGGQDPH</sequence>
<evidence type="ECO:0000256" key="5">
    <source>
        <dbReference type="ARBA" id="ARBA00022692"/>
    </source>
</evidence>
<evidence type="ECO:0000256" key="1">
    <source>
        <dbReference type="ARBA" id="ARBA00004651"/>
    </source>
</evidence>
<feature type="transmembrane region" description="Helical" evidence="9">
    <location>
        <begin position="36"/>
        <end position="60"/>
    </location>
</feature>
<evidence type="ECO:0000313" key="12">
    <source>
        <dbReference type="Proteomes" id="UP000237344"/>
    </source>
</evidence>
<keyword evidence="6 9" id="KW-1133">Transmembrane helix</keyword>
<comment type="caution">
    <text evidence="11">The sequence shown here is derived from an EMBL/GenBank/DDBJ whole genome shotgun (WGS) entry which is preliminary data.</text>
</comment>
<keyword evidence="5 9" id="KW-0812">Transmembrane</keyword>
<dbReference type="InterPro" id="IPR050297">
    <property type="entry name" value="LipidA_mod_glycosyltrf_83"/>
</dbReference>
<dbReference type="InterPro" id="IPR038731">
    <property type="entry name" value="RgtA/B/C-like"/>
</dbReference>
<feature type="transmembrane region" description="Helical" evidence="9">
    <location>
        <begin position="253"/>
        <end position="275"/>
    </location>
</feature>
<dbReference type="AlphaFoldDB" id="A0A2S3W281"/>
<evidence type="ECO:0000256" key="9">
    <source>
        <dbReference type="SAM" id="Phobius"/>
    </source>
</evidence>
<comment type="subcellular location">
    <subcellularLocation>
        <location evidence="1">Cell membrane</location>
        <topology evidence="1">Multi-pass membrane protein</topology>
    </subcellularLocation>
</comment>
<feature type="transmembrane region" description="Helical" evidence="9">
    <location>
        <begin position="335"/>
        <end position="352"/>
    </location>
</feature>